<dbReference type="InterPro" id="IPR020578">
    <property type="entry name" value="Aminotrans_V_PyrdxlP_BS"/>
</dbReference>
<dbReference type="Pfam" id="PF00266">
    <property type="entry name" value="Aminotran_5"/>
    <property type="match status" value="1"/>
</dbReference>
<evidence type="ECO:0000259" key="10">
    <source>
        <dbReference type="Pfam" id="PF00266"/>
    </source>
</evidence>
<dbReference type="Proteomes" id="UP000253046">
    <property type="component" value="Unassembled WGS sequence"/>
</dbReference>
<dbReference type="PANTHER" id="PTHR43586">
    <property type="entry name" value="CYSTEINE DESULFURASE"/>
    <property type="match status" value="1"/>
</dbReference>
<dbReference type="HAMAP" id="MF_01831">
    <property type="entry name" value="SufS_aminotrans_5"/>
    <property type="match status" value="1"/>
</dbReference>
<feature type="modified residue" description="N6-(pyridoxal phosphate)lysine" evidence="8">
    <location>
        <position position="226"/>
    </location>
</feature>
<dbReference type="PANTHER" id="PTHR43586:SF25">
    <property type="entry name" value="CYSTEINE DESULFURASE"/>
    <property type="match status" value="1"/>
</dbReference>
<keyword evidence="12" id="KW-1185">Reference proteome</keyword>
<comment type="cofactor">
    <cofactor evidence="1 8 9">
        <name>pyridoxal 5'-phosphate</name>
        <dbReference type="ChEBI" id="CHEBI:597326"/>
    </cofactor>
</comment>
<evidence type="ECO:0000256" key="4">
    <source>
        <dbReference type="ARBA" id="ARBA00022679"/>
    </source>
</evidence>
<dbReference type="GO" id="GO:0030170">
    <property type="term" value="F:pyridoxal phosphate binding"/>
    <property type="evidence" value="ECO:0007669"/>
    <property type="project" value="InterPro"/>
</dbReference>
<dbReference type="NCBIfam" id="TIGR01979">
    <property type="entry name" value="sufS"/>
    <property type="match status" value="1"/>
</dbReference>
<dbReference type="CDD" id="cd06453">
    <property type="entry name" value="SufS_like"/>
    <property type="match status" value="1"/>
</dbReference>
<keyword evidence="3 8" id="KW-0963">Cytoplasm</keyword>
<evidence type="ECO:0000256" key="6">
    <source>
        <dbReference type="ARBA" id="ARBA00023239"/>
    </source>
</evidence>
<comment type="catalytic activity">
    <reaction evidence="8">
        <text>L-selenocysteine + AH2 = hydrogenselenide + L-alanine + A + H(+)</text>
        <dbReference type="Rhea" id="RHEA:11632"/>
        <dbReference type="ChEBI" id="CHEBI:13193"/>
        <dbReference type="ChEBI" id="CHEBI:15378"/>
        <dbReference type="ChEBI" id="CHEBI:17499"/>
        <dbReference type="ChEBI" id="CHEBI:29317"/>
        <dbReference type="ChEBI" id="CHEBI:57843"/>
        <dbReference type="ChEBI" id="CHEBI:57972"/>
        <dbReference type="EC" id="4.4.1.16"/>
    </reaction>
</comment>
<dbReference type="Gene3D" id="3.90.1150.10">
    <property type="entry name" value="Aspartate Aminotransferase, domain 1"/>
    <property type="match status" value="1"/>
</dbReference>
<dbReference type="EC" id="2.8.1.7" evidence="8"/>
<evidence type="ECO:0000256" key="5">
    <source>
        <dbReference type="ARBA" id="ARBA00022898"/>
    </source>
</evidence>
<dbReference type="SUPFAM" id="SSF53383">
    <property type="entry name" value="PLP-dependent transferases"/>
    <property type="match status" value="1"/>
</dbReference>
<comment type="subunit">
    <text evidence="8">Homodimer. Interacts with SufE and the SufBCD complex composed of SufB, SufC and SufD. The interaction with SufE is required to mediate the direct transfer of the sulfur atom from the S-sulfanylcysteine.</text>
</comment>
<comment type="catalytic activity">
    <reaction evidence="7 8">
        <text>(sulfur carrier)-H + L-cysteine = (sulfur carrier)-SH + L-alanine</text>
        <dbReference type="Rhea" id="RHEA:43892"/>
        <dbReference type="Rhea" id="RHEA-COMP:14737"/>
        <dbReference type="Rhea" id="RHEA-COMP:14739"/>
        <dbReference type="ChEBI" id="CHEBI:29917"/>
        <dbReference type="ChEBI" id="CHEBI:35235"/>
        <dbReference type="ChEBI" id="CHEBI:57972"/>
        <dbReference type="ChEBI" id="CHEBI:64428"/>
        <dbReference type="EC" id="2.8.1.7"/>
    </reaction>
</comment>
<comment type="caution">
    <text evidence="11">The sequence shown here is derived from an EMBL/GenBank/DDBJ whole genome shotgun (WGS) entry which is preliminary data.</text>
</comment>
<dbReference type="Gene3D" id="3.40.640.10">
    <property type="entry name" value="Type I PLP-dependent aspartate aminotransferase-like (Major domain)"/>
    <property type="match status" value="1"/>
</dbReference>
<evidence type="ECO:0000256" key="9">
    <source>
        <dbReference type="RuleBase" id="RU004504"/>
    </source>
</evidence>
<feature type="domain" description="Aminotransferase class V" evidence="10">
    <location>
        <begin position="26"/>
        <end position="394"/>
    </location>
</feature>
<comment type="subcellular location">
    <subcellularLocation>
        <location evidence="8">Cytoplasm</location>
    </subcellularLocation>
</comment>
<feature type="active site" description="Cysteine persulfide intermediate" evidence="8">
    <location>
        <position position="364"/>
    </location>
</feature>
<evidence type="ECO:0000256" key="8">
    <source>
        <dbReference type="HAMAP-Rule" id="MF_01831"/>
    </source>
</evidence>
<dbReference type="EMBL" id="QNRY01000014">
    <property type="protein sequence ID" value="RBP62853.1"/>
    <property type="molecule type" value="Genomic_DNA"/>
</dbReference>
<keyword evidence="6 8" id="KW-0456">Lyase</keyword>
<name>A0A366I495_9GAMM</name>
<reference evidence="11 12" key="1">
    <citation type="submission" date="2018-06" db="EMBL/GenBank/DDBJ databases">
        <title>Genomic Encyclopedia of Type Strains, Phase IV (KMG-IV): sequencing the most valuable type-strain genomes for metagenomic binning, comparative biology and taxonomic classification.</title>
        <authorList>
            <person name="Goeker M."/>
        </authorList>
    </citation>
    <scope>NUCLEOTIDE SEQUENCE [LARGE SCALE GENOMIC DNA]</scope>
    <source>
        <strain evidence="11 12">DSM 30166</strain>
    </source>
</reference>
<evidence type="ECO:0000256" key="3">
    <source>
        <dbReference type="ARBA" id="ARBA00022490"/>
    </source>
</evidence>
<dbReference type="GO" id="GO:0005737">
    <property type="term" value="C:cytoplasm"/>
    <property type="evidence" value="ECO:0007669"/>
    <property type="project" value="UniProtKB-SubCell"/>
</dbReference>
<dbReference type="OrthoDB" id="9808002at2"/>
<keyword evidence="4 8" id="KW-0808">Transferase</keyword>
<gene>
    <name evidence="8" type="primary">sufS</name>
    <name evidence="11" type="ORF">DES54_11432</name>
</gene>
<accession>A0A366I495</accession>
<dbReference type="GO" id="GO:0009000">
    <property type="term" value="F:selenocysteine lyase activity"/>
    <property type="evidence" value="ECO:0007669"/>
    <property type="project" value="UniProtKB-UniRule"/>
</dbReference>
<dbReference type="PROSITE" id="PS00595">
    <property type="entry name" value="AA_TRANSFER_CLASS_5"/>
    <property type="match status" value="1"/>
</dbReference>
<comment type="similarity">
    <text evidence="2 8">Belongs to the class-V pyridoxal-phosphate-dependent aminotransferase family. Csd subfamily.</text>
</comment>
<dbReference type="InterPro" id="IPR015421">
    <property type="entry name" value="PyrdxlP-dep_Trfase_major"/>
</dbReference>
<dbReference type="UniPathway" id="UPA00266"/>
<dbReference type="PIRSF" id="PIRSF005572">
    <property type="entry name" value="NifS"/>
    <property type="match status" value="1"/>
</dbReference>
<dbReference type="InterPro" id="IPR015422">
    <property type="entry name" value="PyrdxlP-dep_Trfase_small"/>
</dbReference>
<comment type="pathway">
    <text evidence="8">Cofactor biosynthesis; iron-sulfur cluster biosynthesis.</text>
</comment>
<keyword evidence="5 8" id="KW-0663">Pyridoxal phosphate</keyword>
<comment type="function">
    <text evidence="8">Cysteine desulfurases mobilize the sulfur from L-cysteine to yield L-alanine, an essential step in sulfur metabolism for biosynthesis of a variety of sulfur-containing biomolecules. Component of the suf operon, which is activated and required under specific conditions such as oxidative stress and iron limitation. Acts as a potent selenocysteine lyase in vitro, that mobilizes selenium from L-selenocysteine. Selenocysteine lyase activity is however unsure in vivo.</text>
</comment>
<evidence type="ECO:0000313" key="11">
    <source>
        <dbReference type="EMBL" id="RBP62853.1"/>
    </source>
</evidence>
<evidence type="ECO:0000256" key="7">
    <source>
        <dbReference type="ARBA" id="ARBA00050776"/>
    </source>
</evidence>
<dbReference type="InterPro" id="IPR010970">
    <property type="entry name" value="Cys_dSase_SufS"/>
</dbReference>
<organism evidence="11 12">
    <name type="scientific">Brenneria salicis ATCC 15712 = DSM 30166</name>
    <dbReference type="NCBI Taxonomy" id="714314"/>
    <lineage>
        <taxon>Bacteria</taxon>
        <taxon>Pseudomonadati</taxon>
        <taxon>Pseudomonadota</taxon>
        <taxon>Gammaproteobacteria</taxon>
        <taxon>Enterobacterales</taxon>
        <taxon>Pectobacteriaceae</taxon>
        <taxon>Brenneria</taxon>
    </lineage>
</organism>
<dbReference type="GO" id="GO:0006534">
    <property type="term" value="P:cysteine metabolic process"/>
    <property type="evidence" value="ECO:0007669"/>
    <property type="project" value="InterPro"/>
</dbReference>
<evidence type="ECO:0000313" key="12">
    <source>
        <dbReference type="Proteomes" id="UP000253046"/>
    </source>
</evidence>
<dbReference type="GO" id="GO:0031071">
    <property type="term" value="F:cysteine desulfurase activity"/>
    <property type="evidence" value="ECO:0007669"/>
    <property type="project" value="UniProtKB-UniRule"/>
</dbReference>
<sequence>MSYPIEQVRADFPLLAREVNGQPLAYLDSAASAQKPQAVIERETAFYQHEYAAVHRGIHTLSAQATSAMEAVREQVAAFINAASAEEIVFVRGTTEAINLVANSYGHTFLQAGDNLIITEMEHHANIVPWQMLAEARGVELRVIPLASDGTLDLACLPALLDERTRLLAVTHISNVLGTLNPVKDIIAQARAAGAVVLVDGAQSIMHQTIDVQDLDCDFFVFSGHKIYGPSGIGVLYGKRERLAAMPPWEGGGAMIRQVSLRSGTTYADAPWRFEAGSPNTAGIMGLGAALNYVAALGRDAIQRYESALMHYALEALVQVPDLTLYGPAERHGVIAFNLGQHHAYDVGSFLDQYGIAIRTGHHCAMPLMEHYAVPSMCRASLAVYTTREEIDRLVAGLQRIHRLLGN</sequence>
<proteinExistence type="inferred from homology"/>
<dbReference type="EC" id="4.4.1.16" evidence="8"/>
<dbReference type="AlphaFoldDB" id="A0A366I495"/>
<dbReference type="InterPro" id="IPR000192">
    <property type="entry name" value="Aminotrans_V_dom"/>
</dbReference>
<evidence type="ECO:0000256" key="1">
    <source>
        <dbReference type="ARBA" id="ARBA00001933"/>
    </source>
</evidence>
<protein>
    <recommendedName>
        <fullName evidence="8">Cysteine desulfurase</fullName>
        <ecNumber evidence="8">2.8.1.7</ecNumber>
    </recommendedName>
    <alternativeName>
        <fullName evidence="8">Selenocysteine beta-lyase</fullName>
        <shortName evidence="8">SCL</shortName>
    </alternativeName>
    <alternativeName>
        <fullName evidence="8">Selenocysteine lyase</fullName>
        <ecNumber evidence="8">4.4.1.16</ecNumber>
    </alternativeName>
    <alternativeName>
        <fullName evidence="8">Selenocysteine reductase</fullName>
    </alternativeName>
</protein>
<dbReference type="InterPro" id="IPR015424">
    <property type="entry name" value="PyrdxlP-dep_Trfase"/>
</dbReference>
<dbReference type="RefSeq" id="WP_113866328.1">
    <property type="nucleotide sequence ID" value="NZ_AGJP01000001.1"/>
</dbReference>
<evidence type="ECO:0000256" key="2">
    <source>
        <dbReference type="ARBA" id="ARBA00010447"/>
    </source>
</evidence>
<dbReference type="NCBIfam" id="NF006791">
    <property type="entry name" value="PRK09295.1"/>
    <property type="match status" value="1"/>
</dbReference>
<dbReference type="InterPro" id="IPR016454">
    <property type="entry name" value="Cysteine_dSase"/>
</dbReference>